<accession>A0ABN9WZE9</accession>
<proteinExistence type="predicted"/>
<organism evidence="6 7">
    <name type="scientific">Prorocentrum cordatum</name>
    <dbReference type="NCBI Taxonomy" id="2364126"/>
    <lineage>
        <taxon>Eukaryota</taxon>
        <taxon>Sar</taxon>
        <taxon>Alveolata</taxon>
        <taxon>Dinophyceae</taxon>
        <taxon>Prorocentrales</taxon>
        <taxon>Prorocentraceae</taxon>
        <taxon>Prorocentrum</taxon>
    </lineage>
</organism>
<dbReference type="EMBL" id="CAUYUJ010019595">
    <property type="protein sequence ID" value="CAK0892307.1"/>
    <property type="molecule type" value="Genomic_DNA"/>
</dbReference>
<evidence type="ECO:0000256" key="2">
    <source>
        <dbReference type="ARBA" id="ARBA00022692"/>
    </source>
</evidence>
<protein>
    <recommendedName>
        <fullName evidence="5">Amino acid transporter transmembrane domain-containing protein</fullName>
    </recommendedName>
</protein>
<comment type="caution">
    <text evidence="6">The sequence shown here is derived from an EMBL/GenBank/DDBJ whole genome shotgun (WGS) entry which is preliminary data.</text>
</comment>
<name>A0ABN9WZE9_9DINO</name>
<keyword evidence="4" id="KW-0472">Membrane</keyword>
<evidence type="ECO:0000313" key="6">
    <source>
        <dbReference type="EMBL" id="CAK0892307.1"/>
    </source>
</evidence>
<feature type="domain" description="Amino acid transporter transmembrane" evidence="5">
    <location>
        <begin position="52"/>
        <end position="142"/>
    </location>
</feature>
<evidence type="ECO:0000313" key="7">
    <source>
        <dbReference type="Proteomes" id="UP001189429"/>
    </source>
</evidence>
<dbReference type="InterPro" id="IPR013057">
    <property type="entry name" value="AA_transpt_TM"/>
</dbReference>
<feature type="non-terminal residue" evidence="6">
    <location>
        <position position="1"/>
    </location>
</feature>
<keyword evidence="7" id="KW-1185">Reference proteome</keyword>
<gene>
    <name evidence="6" type="ORF">PCOR1329_LOCUS72008</name>
</gene>
<keyword evidence="2" id="KW-0812">Transmembrane</keyword>
<sequence>VLAGVSLGILGAVCTVCMRRLVDCAEALVDGRAQAFARSREAAPLAVPRSGRVPSYGDVGEAAAGPWGRALVDSALASSQLGFCATYFVFVAVNMQEAVETLGSCRISVARTTIFALLLLAWVPLSWVRRLKYFALVSIAADAQRTIEKLDVWVSSTCSRIPRNSE</sequence>
<evidence type="ECO:0000256" key="4">
    <source>
        <dbReference type="ARBA" id="ARBA00023136"/>
    </source>
</evidence>
<keyword evidence="3" id="KW-1133">Transmembrane helix</keyword>
<evidence type="ECO:0000259" key="5">
    <source>
        <dbReference type="Pfam" id="PF01490"/>
    </source>
</evidence>
<dbReference type="Proteomes" id="UP001189429">
    <property type="component" value="Unassembled WGS sequence"/>
</dbReference>
<dbReference type="PANTHER" id="PTHR22950:SF666">
    <property type="entry name" value="VACUOLAR AMINO ACID TRANSPORTER 4"/>
    <property type="match status" value="1"/>
</dbReference>
<evidence type="ECO:0000256" key="1">
    <source>
        <dbReference type="ARBA" id="ARBA00004141"/>
    </source>
</evidence>
<comment type="subcellular location">
    <subcellularLocation>
        <location evidence="1">Membrane</location>
        <topology evidence="1">Multi-pass membrane protein</topology>
    </subcellularLocation>
</comment>
<dbReference type="Pfam" id="PF01490">
    <property type="entry name" value="Aa_trans"/>
    <property type="match status" value="1"/>
</dbReference>
<evidence type="ECO:0000256" key="3">
    <source>
        <dbReference type="ARBA" id="ARBA00022989"/>
    </source>
</evidence>
<dbReference type="PANTHER" id="PTHR22950">
    <property type="entry name" value="AMINO ACID TRANSPORTER"/>
    <property type="match status" value="1"/>
</dbReference>
<reference evidence="6" key="1">
    <citation type="submission" date="2023-10" db="EMBL/GenBank/DDBJ databases">
        <authorList>
            <person name="Chen Y."/>
            <person name="Shah S."/>
            <person name="Dougan E. K."/>
            <person name="Thang M."/>
            <person name="Chan C."/>
        </authorList>
    </citation>
    <scope>NUCLEOTIDE SEQUENCE [LARGE SCALE GENOMIC DNA]</scope>
</reference>